<organism evidence="3 4">
    <name type="scientific">Ichthyophthirius multifiliis</name>
    <name type="common">White spot disease agent</name>
    <name type="synonym">Ich</name>
    <dbReference type="NCBI Taxonomy" id="5932"/>
    <lineage>
        <taxon>Eukaryota</taxon>
        <taxon>Sar</taxon>
        <taxon>Alveolata</taxon>
        <taxon>Ciliophora</taxon>
        <taxon>Intramacronucleata</taxon>
        <taxon>Oligohymenophorea</taxon>
        <taxon>Hymenostomatida</taxon>
        <taxon>Ophryoglenina</taxon>
        <taxon>Ichthyophthirius</taxon>
    </lineage>
</organism>
<dbReference type="RefSeq" id="XP_004030871.1">
    <property type="nucleotide sequence ID" value="XM_004030823.1"/>
</dbReference>
<proteinExistence type="inferred from homology"/>
<comment type="similarity">
    <text evidence="1">Belongs to the AHA1 family.</text>
</comment>
<accession>G0QYS4</accession>
<dbReference type="eggNOG" id="KOG2936">
    <property type="taxonomic scope" value="Eukaryota"/>
</dbReference>
<evidence type="ECO:0000313" key="4">
    <source>
        <dbReference type="Proteomes" id="UP000008983"/>
    </source>
</evidence>
<dbReference type="InterPro" id="IPR013538">
    <property type="entry name" value="ASHA1/2-like_C"/>
</dbReference>
<dbReference type="SUPFAM" id="SSF55961">
    <property type="entry name" value="Bet v1-like"/>
    <property type="match status" value="1"/>
</dbReference>
<dbReference type="InParanoid" id="G0QYS4"/>
<keyword evidence="4" id="KW-1185">Reference proteome</keyword>
<dbReference type="Gene3D" id="3.30.530.20">
    <property type="match status" value="1"/>
</dbReference>
<dbReference type="AlphaFoldDB" id="G0QYS4"/>
<feature type="domain" description="Activator of Hsp90 ATPase homologue 1/2-like C-terminal" evidence="2">
    <location>
        <begin position="13"/>
        <end position="119"/>
    </location>
</feature>
<evidence type="ECO:0000259" key="2">
    <source>
        <dbReference type="Pfam" id="PF08327"/>
    </source>
</evidence>
<dbReference type="Proteomes" id="UP000008983">
    <property type="component" value="Unassembled WGS sequence"/>
</dbReference>
<protein>
    <recommendedName>
        <fullName evidence="2">Activator of Hsp90 ATPase homologue 1/2-like C-terminal domain-containing protein</fullName>
    </recommendedName>
</protein>
<dbReference type="OMA" id="RNGWTEN"/>
<sequence>MSQSLKFSITFEVPAKVIYNALIDPQEIMKYTRCPCQVQPSVGGQYVILEGRIIGQFTELDSQKYIIKMNWKQADWPNDSNVEFTFIDRDDECEVIISQQNIPSKVNIEQLEKGWQAQIFNPMSTICGYPIEK</sequence>
<dbReference type="GeneID" id="14905739"/>
<reference evidence="3 4" key="1">
    <citation type="submission" date="2011-07" db="EMBL/GenBank/DDBJ databases">
        <authorList>
            <person name="Coyne R."/>
            <person name="Brami D."/>
            <person name="Johnson J."/>
            <person name="Hostetler J."/>
            <person name="Hannick L."/>
            <person name="Clark T."/>
            <person name="Cassidy-Hanley D."/>
            <person name="Inman J."/>
        </authorList>
    </citation>
    <scope>NUCLEOTIDE SEQUENCE [LARGE SCALE GENOMIC DNA]</scope>
    <source>
        <strain evidence="3 4">G5</strain>
    </source>
</reference>
<dbReference type="Pfam" id="PF08327">
    <property type="entry name" value="AHSA1"/>
    <property type="match status" value="1"/>
</dbReference>
<gene>
    <name evidence="3" type="ORF">IMG5_151840</name>
</gene>
<dbReference type="EMBL" id="GL984125">
    <property type="protein sequence ID" value="EGR29635.1"/>
    <property type="molecule type" value="Genomic_DNA"/>
</dbReference>
<evidence type="ECO:0000313" key="3">
    <source>
        <dbReference type="EMBL" id="EGR29635.1"/>
    </source>
</evidence>
<dbReference type="OrthoDB" id="567237at2759"/>
<dbReference type="STRING" id="857967.G0QYS4"/>
<dbReference type="InterPro" id="IPR023393">
    <property type="entry name" value="START-like_dom_sf"/>
</dbReference>
<name>G0QYS4_ICHMU</name>
<evidence type="ECO:0000256" key="1">
    <source>
        <dbReference type="ARBA" id="ARBA00006817"/>
    </source>
</evidence>